<reference evidence="11" key="1">
    <citation type="submission" date="2018-10" db="EMBL/GenBank/DDBJ databases">
        <title>FDA dAtabase for Regulatory Grade micrObial Sequences (FDA-ARGOS): Supporting development and validation of Infectious Disease Dx tests.</title>
        <authorList>
            <person name="Kerrigan L."/>
            <person name="Tallon L."/>
            <person name="Sadzewicz L."/>
            <person name="Sengamalay N."/>
            <person name="Ott S."/>
            <person name="Godinez A."/>
            <person name="Nagaraj S."/>
            <person name="Vavikolanu K."/>
            <person name="Nadendla S."/>
            <person name="George J."/>
            <person name="Sichtig H."/>
        </authorList>
    </citation>
    <scope>NUCLEOTIDE SEQUENCE [LARGE SCALE GENOMIC DNA]</scope>
    <source>
        <strain evidence="11">FDAARGOS_311</strain>
    </source>
</reference>
<dbReference type="EC" id="2.7.11.24" evidence="2"/>
<dbReference type="AlphaFoldDB" id="A0A505I4M1"/>
<evidence type="ECO:0000256" key="1">
    <source>
        <dbReference type="ARBA" id="ARBA00001946"/>
    </source>
</evidence>
<dbReference type="InterPro" id="IPR050117">
    <property type="entry name" value="MAPK"/>
</dbReference>
<dbReference type="VEuPathDB" id="FungiDB:ASPNIDRAFT2_1184063"/>
<dbReference type="EMBL" id="NKJJ02000007">
    <property type="protein sequence ID" value="TPR07937.1"/>
    <property type="molecule type" value="Genomic_DNA"/>
</dbReference>
<comment type="caution">
    <text evidence="10">The sequence shown here is derived from an EMBL/GenBank/DDBJ whole genome shotgun (WGS) entry which is preliminary data.</text>
</comment>
<keyword evidence="4" id="KW-0808">Transferase</keyword>
<keyword evidence="7" id="KW-0067">ATP-binding</keyword>
<comment type="cofactor">
    <cofactor evidence="1">
        <name>Mg(2+)</name>
        <dbReference type="ChEBI" id="CHEBI:18420"/>
    </cofactor>
</comment>
<dbReference type="PROSITE" id="PS50011">
    <property type="entry name" value="PROTEIN_KINASE_DOM"/>
    <property type="match status" value="1"/>
</dbReference>
<protein>
    <recommendedName>
        <fullName evidence="2">mitogen-activated protein kinase</fullName>
        <ecNumber evidence="2">2.7.11.24</ecNumber>
    </recommendedName>
</protein>
<evidence type="ECO:0000256" key="5">
    <source>
        <dbReference type="ARBA" id="ARBA00022741"/>
    </source>
</evidence>
<dbReference type="InterPro" id="IPR003527">
    <property type="entry name" value="MAP_kinase_CS"/>
</dbReference>
<dbReference type="Gene3D" id="1.10.510.10">
    <property type="entry name" value="Transferase(Phosphotransferase) domain 1"/>
    <property type="match status" value="1"/>
</dbReference>
<dbReference type="Proteomes" id="UP000197666">
    <property type="component" value="Unassembled WGS sequence"/>
</dbReference>
<name>A0A505I4M1_ASPNG</name>
<keyword evidence="5" id="KW-0547">Nucleotide-binding</keyword>
<evidence type="ECO:0000259" key="9">
    <source>
        <dbReference type="PROSITE" id="PS50011"/>
    </source>
</evidence>
<evidence type="ECO:0000256" key="6">
    <source>
        <dbReference type="ARBA" id="ARBA00022777"/>
    </source>
</evidence>
<keyword evidence="6 10" id="KW-0418">Kinase</keyword>
<dbReference type="PROSITE" id="PS00108">
    <property type="entry name" value="PROTEIN_KINASE_ST"/>
    <property type="match status" value="1"/>
</dbReference>
<evidence type="ECO:0000313" key="11">
    <source>
        <dbReference type="Proteomes" id="UP000197666"/>
    </source>
</evidence>
<evidence type="ECO:0000256" key="3">
    <source>
        <dbReference type="ARBA" id="ARBA00022527"/>
    </source>
</evidence>
<keyword evidence="3" id="KW-0723">Serine/threonine-protein kinase</keyword>
<dbReference type="PANTHER" id="PTHR24055">
    <property type="entry name" value="MITOGEN-ACTIVATED PROTEIN KINASE"/>
    <property type="match status" value="1"/>
</dbReference>
<dbReference type="VEuPathDB" id="FungiDB:M747DRAFT_312787"/>
<dbReference type="VEuPathDB" id="FungiDB:An07g03980"/>
<organism evidence="10 11">
    <name type="scientific">Aspergillus niger</name>
    <dbReference type="NCBI Taxonomy" id="5061"/>
    <lineage>
        <taxon>Eukaryota</taxon>
        <taxon>Fungi</taxon>
        <taxon>Dikarya</taxon>
        <taxon>Ascomycota</taxon>
        <taxon>Pezizomycotina</taxon>
        <taxon>Eurotiomycetes</taxon>
        <taxon>Eurotiomycetidae</taxon>
        <taxon>Eurotiales</taxon>
        <taxon>Aspergillaceae</taxon>
        <taxon>Aspergillus</taxon>
        <taxon>Aspergillus subgen. Circumdati</taxon>
    </lineage>
</organism>
<dbReference type="GO" id="GO:0004707">
    <property type="term" value="F:MAP kinase activity"/>
    <property type="evidence" value="ECO:0007669"/>
    <property type="project" value="UniProtKB-EC"/>
</dbReference>
<dbReference type="InterPro" id="IPR008271">
    <property type="entry name" value="Ser/Thr_kinase_AS"/>
</dbReference>
<feature type="domain" description="Protein kinase" evidence="9">
    <location>
        <begin position="20"/>
        <end position="307"/>
    </location>
</feature>
<dbReference type="InterPro" id="IPR011009">
    <property type="entry name" value="Kinase-like_dom_sf"/>
</dbReference>
<dbReference type="FunFam" id="1.10.510.10:FF:000049">
    <property type="entry name" value="Mitogen-activated protein kinase"/>
    <property type="match status" value="1"/>
</dbReference>
<dbReference type="VEuPathDB" id="FungiDB:ATCC64974_46060"/>
<comment type="similarity">
    <text evidence="8">Belongs to the protein kinase superfamily. Ser/Thr protein kinase family. MAP kinase subfamily.</text>
</comment>
<gene>
    <name evidence="10" type="ORF">CAN33_0016335</name>
</gene>
<evidence type="ECO:0000256" key="8">
    <source>
        <dbReference type="ARBA" id="ARBA00061056"/>
    </source>
</evidence>
<evidence type="ECO:0000256" key="2">
    <source>
        <dbReference type="ARBA" id="ARBA00012411"/>
    </source>
</evidence>
<dbReference type="GO" id="GO:0005524">
    <property type="term" value="F:ATP binding"/>
    <property type="evidence" value="ECO:0007669"/>
    <property type="project" value="UniProtKB-KW"/>
</dbReference>
<evidence type="ECO:0000313" key="10">
    <source>
        <dbReference type="EMBL" id="TPR07937.1"/>
    </source>
</evidence>
<dbReference type="SUPFAM" id="SSF56112">
    <property type="entry name" value="Protein kinase-like (PK-like)"/>
    <property type="match status" value="1"/>
</dbReference>
<dbReference type="InterPro" id="IPR000719">
    <property type="entry name" value="Prot_kinase_dom"/>
</dbReference>
<evidence type="ECO:0000256" key="4">
    <source>
        <dbReference type="ARBA" id="ARBA00022679"/>
    </source>
</evidence>
<sequence length="404" mass="46208">MAEFLRSQILGTTFETTNRYSDLQPVGLGAFGLVWYEHSFFYISAYDMITRQPVAIKKMMKPFSNATLAKRTYREVKLLKHLRHENLIGLSDIFISPLEDVYLVTDLLGTDLNRLLTSKPLDGKFVQYFTYQLLRGLKYIHSAGVIHRDLKPSNILINENCDLKICDFGLARLQEPQMTGYVSTRYYRAPEIMLTWQKYGMQVDIWSAGCIVAEMLRGKPLFPGKDHINQFFLITDALGNPPDEVIERICTKTTLDLVKSLPKRQPAPWATLFPDSDENAIDLLGEMLIFDPDKRISAAKALEHPYLSVYHDPTDEPVAEQMFDWSFSEVAHSIDEWKIMIYTEVVDFHDIGPTEEPVITEPFLSPDPSLSPEVLDPLGQIQTQSMVTKSAETLDQDILQYLQI</sequence>
<evidence type="ECO:0000256" key="7">
    <source>
        <dbReference type="ARBA" id="ARBA00022840"/>
    </source>
</evidence>
<dbReference type="Gene3D" id="3.30.200.20">
    <property type="entry name" value="Phosphorylase Kinase, domain 1"/>
    <property type="match status" value="1"/>
</dbReference>
<dbReference type="SMART" id="SM00220">
    <property type="entry name" value="S_TKc"/>
    <property type="match status" value="1"/>
</dbReference>
<accession>A0A505I4M1</accession>
<dbReference type="Pfam" id="PF00069">
    <property type="entry name" value="Pkinase"/>
    <property type="match status" value="1"/>
</dbReference>
<dbReference type="PROSITE" id="PS01351">
    <property type="entry name" value="MAPK"/>
    <property type="match status" value="1"/>
</dbReference>
<proteinExistence type="inferred from homology"/>